<evidence type="ECO:0000256" key="2">
    <source>
        <dbReference type="ARBA" id="ARBA00008174"/>
    </source>
</evidence>
<evidence type="ECO:0000256" key="4">
    <source>
        <dbReference type="ARBA" id="ARBA00023306"/>
    </source>
</evidence>
<dbReference type="InterPro" id="IPR007725">
    <property type="entry name" value="TIMELESS_C"/>
</dbReference>
<dbReference type="Pfam" id="PF05029">
    <property type="entry name" value="TIMELESS_C"/>
    <property type="match status" value="1"/>
</dbReference>
<dbReference type="Pfam" id="PF26019">
    <property type="entry name" value="HTH_TIMELESS"/>
    <property type="match status" value="2"/>
</dbReference>
<comment type="subcellular location">
    <subcellularLocation>
        <location evidence="1">Nucleus</location>
    </subcellularLocation>
</comment>
<comment type="similarity">
    <text evidence="2">Belongs to the timeless family.</text>
</comment>
<name>A0A401T493_CHIPU</name>
<dbReference type="Proteomes" id="UP000287033">
    <property type="component" value="Unassembled WGS sequence"/>
</dbReference>
<dbReference type="GO" id="GO:0043111">
    <property type="term" value="P:replication fork arrest"/>
    <property type="evidence" value="ECO:0007669"/>
    <property type="project" value="TreeGrafter"/>
</dbReference>
<proteinExistence type="inferred from homology"/>
<comment type="caution">
    <text evidence="8">The sequence shown here is derived from an EMBL/GenBank/DDBJ whole genome shotgun (WGS) entry which is preliminary data.</text>
</comment>
<keyword evidence="9" id="KW-1185">Reference proteome</keyword>
<evidence type="ECO:0000256" key="1">
    <source>
        <dbReference type="ARBA" id="ARBA00004123"/>
    </source>
</evidence>
<dbReference type="GO" id="GO:0048511">
    <property type="term" value="P:rhythmic process"/>
    <property type="evidence" value="ECO:0007669"/>
    <property type="project" value="UniProtKB-KW"/>
</dbReference>
<sequence>MQVVSYLQDYKEAFADEKVFGVLSEKLYDLLQLDWEQRQEEDNLLIERILLLVRNVLHVPPEPEEEKNIADDANVHDKVLWAMHMSGMDDLIKFLATSQEEQQWAMHILEIISLMFRDQKPDQLAMTGQAKTTEQKEKDSRELEILKQRELATKKQRTFERGTRHSRFGGTYLIQGLKSIADRDVVCHLGIHKLKNYSHDTGKNINRVPKRKQAAKEVEKKHRSAMNVRLFLNEFCLDFLENCYNRLMYVVKDNLIREKAQQFDETYYLWAVSFFMEFNRVYQFRPELVSETVSIRAFHFVERNITNYYEMMLTDKTAAGSWSRRMHLALKAYQELLNTINEMDHSKDENLRESARVIKCNIFYVMEFRELFLTLFRKYDATKQPKSFLKDLIETTHLFIRMIEKFCKGRSNLFVQKKKLKRKKPKSKKLASTSSEKSQEELEEIWKLTLEQLDKSAEGQEPLPDDVVPFDATLEIPVEEQRAEAMIHIQDALLAGKAAEALVLLRAAREVWPEGDVFGSSDLQLEEESELLKQILFAKLPRQPTVEAEEIDDFHAEEIEEEETESVRITENEFNFLDYLKRFANVGVVKPYVLLLKDYRQNSPHTNHCIVKMLYRLAYTLKMDTLLYQLSVFHLFNQILEDPASSLYQELVKFSKYVLNRFFTLAAENSKIFVELLFWKNIATIREMTEGYRKNEQSEANKKAPTWSSEEEEELETLYLRFKEEQGDKDVIDSIMECIKDDTRTRRQIAAKLVQMNLVDSIRDLKRVKKGTKIVLWREEQEMELETLFVKFRGSDDILGNIMKNITTKRSRARIVDKLISMGLVSDRKELYKKRRKLTKGANQEEEEDFLNDVDYDAVQGLSEVEDELDEGDSSDDESVELMIKSRSRYTAKGDGQNMGVNEADPAILNLCSKLQQQGLSGPLLWLQNCLNRTADKREDAGTSIAVPLVPLSEENEDAMEHEVFQKLLKKVGIRPPADEQESFWRISAHLNVQQLRRIASVITLHDGDGEAVERDEDVSADQISEVWQAQVVAKERNATPAKVGDDESEGRTNRADDSSSGSDSDIKSDDEKTKHNHPLKRSRLLDSDDELDDEVKESVDTEMVEEPKTDSEVSDSEVTHRLIKRRRRAIEDDDED</sequence>
<feature type="compositionally biased region" description="Basic and acidic residues" evidence="5">
    <location>
        <begin position="1065"/>
        <end position="1074"/>
    </location>
</feature>
<feature type="region of interest" description="Disordered" evidence="5">
    <location>
        <begin position="1035"/>
        <end position="1121"/>
    </location>
</feature>
<feature type="compositionally biased region" description="Acidic residues" evidence="5">
    <location>
        <begin position="1088"/>
        <end position="1105"/>
    </location>
</feature>
<keyword evidence="3" id="KW-0539">Nucleus</keyword>
<dbReference type="PANTHER" id="PTHR22940">
    <property type="entry name" value="TIMEOUT/TIMELESS-2"/>
    <property type="match status" value="1"/>
</dbReference>
<dbReference type="STRING" id="137246.A0A401T493"/>
<dbReference type="AlphaFoldDB" id="A0A401T493"/>
<dbReference type="GO" id="GO:0031298">
    <property type="term" value="C:replication fork protection complex"/>
    <property type="evidence" value="ECO:0007669"/>
    <property type="project" value="TreeGrafter"/>
</dbReference>
<evidence type="ECO:0008006" key="10">
    <source>
        <dbReference type="Google" id="ProtNLM"/>
    </source>
</evidence>
<evidence type="ECO:0000256" key="5">
    <source>
        <dbReference type="SAM" id="MobiDB-lite"/>
    </source>
</evidence>
<evidence type="ECO:0000259" key="6">
    <source>
        <dbReference type="Pfam" id="PF04821"/>
    </source>
</evidence>
<dbReference type="EMBL" id="BEZZ01001002">
    <property type="protein sequence ID" value="GCC37448.1"/>
    <property type="molecule type" value="Genomic_DNA"/>
</dbReference>
<dbReference type="PANTHER" id="PTHR22940:SF4">
    <property type="entry name" value="PROTEIN TIMELESS HOMOLOG"/>
    <property type="match status" value="1"/>
</dbReference>
<evidence type="ECO:0000256" key="3">
    <source>
        <dbReference type="ARBA" id="ARBA00023242"/>
    </source>
</evidence>
<protein>
    <recommendedName>
        <fullName evidence="10">Timeless N-terminal domain-containing protein</fullName>
    </recommendedName>
</protein>
<dbReference type="OrthoDB" id="310853at2759"/>
<evidence type="ECO:0000259" key="7">
    <source>
        <dbReference type="Pfam" id="PF05029"/>
    </source>
</evidence>
<gene>
    <name evidence="8" type="ORF">chiPu_0015952</name>
</gene>
<reference evidence="8 9" key="1">
    <citation type="journal article" date="2018" name="Nat. Ecol. Evol.">
        <title>Shark genomes provide insights into elasmobranch evolution and the origin of vertebrates.</title>
        <authorList>
            <person name="Hara Y"/>
            <person name="Yamaguchi K"/>
            <person name="Onimaru K"/>
            <person name="Kadota M"/>
            <person name="Koyanagi M"/>
            <person name="Keeley SD"/>
            <person name="Tatsumi K"/>
            <person name="Tanaka K"/>
            <person name="Motone F"/>
            <person name="Kageyama Y"/>
            <person name="Nozu R"/>
            <person name="Adachi N"/>
            <person name="Nishimura O"/>
            <person name="Nakagawa R"/>
            <person name="Tanegashima C"/>
            <person name="Kiyatake I"/>
            <person name="Matsumoto R"/>
            <person name="Murakumo K"/>
            <person name="Nishida K"/>
            <person name="Terakita A"/>
            <person name="Kuratani S"/>
            <person name="Sato K"/>
            <person name="Hyodo S Kuraku.S."/>
        </authorList>
    </citation>
    <scope>NUCLEOTIDE SEQUENCE [LARGE SCALE GENOMIC DNA]</scope>
</reference>
<feature type="domain" description="Timeless C-terminal" evidence="7">
    <location>
        <begin position="912"/>
        <end position="997"/>
    </location>
</feature>
<dbReference type="OMA" id="LTRNVAM"/>
<accession>A0A401T493</accession>
<dbReference type="InterPro" id="IPR044998">
    <property type="entry name" value="Timeless"/>
</dbReference>
<feature type="domain" description="Timeless N-terminal" evidence="6">
    <location>
        <begin position="2"/>
        <end position="173"/>
    </location>
</feature>
<evidence type="ECO:0000313" key="9">
    <source>
        <dbReference type="Proteomes" id="UP000287033"/>
    </source>
</evidence>
<organism evidence="8 9">
    <name type="scientific">Chiloscyllium punctatum</name>
    <name type="common">Brownbanded bambooshark</name>
    <name type="synonym">Hemiscyllium punctatum</name>
    <dbReference type="NCBI Taxonomy" id="137246"/>
    <lineage>
        <taxon>Eukaryota</taxon>
        <taxon>Metazoa</taxon>
        <taxon>Chordata</taxon>
        <taxon>Craniata</taxon>
        <taxon>Vertebrata</taxon>
        <taxon>Chondrichthyes</taxon>
        <taxon>Elasmobranchii</taxon>
        <taxon>Galeomorphii</taxon>
        <taxon>Galeoidea</taxon>
        <taxon>Orectolobiformes</taxon>
        <taxon>Hemiscylliidae</taxon>
        <taxon>Chiloscyllium</taxon>
    </lineage>
</organism>
<keyword evidence="4" id="KW-0131">Cell cycle</keyword>
<dbReference type="Pfam" id="PF04821">
    <property type="entry name" value="TIMELESS"/>
    <property type="match status" value="1"/>
</dbReference>
<dbReference type="InterPro" id="IPR006906">
    <property type="entry name" value="Timeless_N"/>
</dbReference>
<dbReference type="GO" id="GO:0006281">
    <property type="term" value="P:DNA repair"/>
    <property type="evidence" value="ECO:0007669"/>
    <property type="project" value="TreeGrafter"/>
</dbReference>
<feature type="compositionally biased region" description="Basic and acidic residues" evidence="5">
    <location>
        <begin position="1035"/>
        <end position="1058"/>
    </location>
</feature>
<dbReference type="GO" id="GO:0003677">
    <property type="term" value="F:DNA binding"/>
    <property type="evidence" value="ECO:0007669"/>
    <property type="project" value="TreeGrafter"/>
</dbReference>
<evidence type="ECO:0000313" key="8">
    <source>
        <dbReference type="EMBL" id="GCC37448.1"/>
    </source>
</evidence>
<dbReference type="GO" id="GO:0000076">
    <property type="term" value="P:DNA replication checkpoint signaling"/>
    <property type="evidence" value="ECO:0007669"/>
    <property type="project" value="TreeGrafter"/>
</dbReference>